<dbReference type="InterPro" id="IPR002303">
    <property type="entry name" value="Valyl-tRNA_ligase"/>
</dbReference>
<dbReference type="Proteomes" id="UP001321473">
    <property type="component" value="Unassembled WGS sequence"/>
</dbReference>
<comment type="similarity">
    <text evidence="1">Belongs to the class-I aminoacyl-tRNA synthetase family.</text>
</comment>
<dbReference type="GO" id="GO:0005524">
    <property type="term" value="F:ATP binding"/>
    <property type="evidence" value="ECO:0007669"/>
    <property type="project" value="UniProtKB-KW"/>
</dbReference>
<evidence type="ECO:0000256" key="5">
    <source>
        <dbReference type="ARBA" id="ARBA00022840"/>
    </source>
</evidence>
<feature type="domain" description="Aminoacyl-tRNA synthetase class Ia" evidence="9">
    <location>
        <begin position="3"/>
        <end position="75"/>
    </location>
</feature>
<evidence type="ECO:0000256" key="3">
    <source>
        <dbReference type="ARBA" id="ARBA00022598"/>
    </source>
</evidence>
<proteinExistence type="inferred from homology"/>
<dbReference type="GO" id="GO:0006438">
    <property type="term" value="P:valyl-tRNA aminoacylation"/>
    <property type="evidence" value="ECO:0007669"/>
    <property type="project" value="InterPro"/>
</dbReference>
<dbReference type="PANTHER" id="PTHR11946">
    <property type="entry name" value="VALYL-TRNA SYNTHETASES"/>
    <property type="match status" value="1"/>
</dbReference>
<keyword evidence="5" id="KW-0067">ATP-binding</keyword>
<sequence>MDKVRLKQDEDVLDTWFSSGLFPFSIFGWPDQTADLKAFYPGTLLETGHDILFFWVAKMVMLGTKLMGKLPFTEVSSGCSPP</sequence>
<evidence type="ECO:0000256" key="6">
    <source>
        <dbReference type="ARBA" id="ARBA00022917"/>
    </source>
</evidence>
<keyword evidence="6" id="KW-0648">Protein biosynthesis</keyword>
<keyword evidence="3" id="KW-0436">Ligase</keyword>
<dbReference type="GO" id="GO:0005829">
    <property type="term" value="C:cytosol"/>
    <property type="evidence" value="ECO:0007669"/>
    <property type="project" value="TreeGrafter"/>
</dbReference>
<evidence type="ECO:0000313" key="10">
    <source>
        <dbReference type="EMBL" id="KAK8769974.1"/>
    </source>
</evidence>
<organism evidence="10 11">
    <name type="scientific">Amblyomma americanum</name>
    <name type="common">Lone star tick</name>
    <dbReference type="NCBI Taxonomy" id="6943"/>
    <lineage>
        <taxon>Eukaryota</taxon>
        <taxon>Metazoa</taxon>
        <taxon>Ecdysozoa</taxon>
        <taxon>Arthropoda</taxon>
        <taxon>Chelicerata</taxon>
        <taxon>Arachnida</taxon>
        <taxon>Acari</taxon>
        <taxon>Parasitiformes</taxon>
        <taxon>Ixodida</taxon>
        <taxon>Ixodoidea</taxon>
        <taxon>Ixodidae</taxon>
        <taxon>Amblyomminae</taxon>
        <taxon>Amblyomma</taxon>
    </lineage>
</organism>
<keyword evidence="7" id="KW-0030">Aminoacyl-tRNA synthetase</keyword>
<gene>
    <name evidence="10" type="ORF">V5799_013558</name>
</gene>
<dbReference type="EMBL" id="JARKHS020021803">
    <property type="protein sequence ID" value="KAK8769974.1"/>
    <property type="molecule type" value="Genomic_DNA"/>
</dbReference>
<evidence type="ECO:0000256" key="7">
    <source>
        <dbReference type="ARBA" id="ARBA00023146"/>
    </source>
</evidence>
<reference evidence="10 11" key="1">
    <citation type="journal article" date="2023" name="Arcadia Sci">
        <title>De novo assembly of a long-read Amblyomma americanum tick genome.</title>
        <authorList>
            <person name="Chou S."/>
            <person name="Poskanzer K.E."/>
            <person name="Rollins M."/>
            <person name="Thuy-Boun P.S."/>
        </authorList>
    </citation>
    <scope>NUCLEOTIDE SEQUENCE [LARGE SCALE GENOMIC DNA]</scope>
    <source>
        <strain evidence="10">F_SG_1</strain>
        <tissue evidence="10">Salivary glands</tissue>
    </source>
</reference>
<dbReference type="InterPro" id="IPR014729">
    <property type="entry name" value="Rossmann-like_a/b/a_fold"/>
</dbReference>
<evidence type="ECO:0000256" key="4">
    <source>
        <dbReference type="ARBA" id="ARBA00022741"/>
    </source>
</evidence>
<evidence type="ECO:0000313" key="11">
    <source>
        <dbReference type="Proteomes" id="UP001321473"/>
    </source>
</evidence>
<dbReference type="PRINTS" id="PR00986">
    <property type="entry name" value="TRNASYNTHVAL"/>
</dbReference>
<comment type="caution">
    <text evidence="10">The sequence shown here is derived from an EMBL/GenBank/DDBJ whole genome shotgun (WGS) entry which is preliminary data.</text>
</comment>
<evidence type="ECO:0000256" key="2">
    <source>
        <dbReference type="ARBA" id="ARBA00013169"/>
    </source>
</evidence>
<accession>A0AAQ4E5I8</accession>
<name>A0AAQ4E5I8_AMBAM</name>
<evidence type="ECO:0000256" key="8">
    <source>
        <dbReference type="ARBA" id="ARBA00029936"/>
    </source>
</evidence>
<dbReference type="Pfam" id="PF00133">
    <property type="entry name" value="tRNA-synt_1"/>
    <property type="match status" value="1"/>
</dbReference>
<dbReference type="EC" id="6.1.1.9" evidence="2"/>
<evidence type="ECO:0000259" key="9">
    <source>
        <dbReference type="Pfam" id="PF00133"/>
    </source>
</evidence>
<dbReference type="Gene3D" id="3.40.50.620">
    <property type="entry name" value="HUPs"/>
    <property type="match status" value="1"/>
</dbReference>
<dbReference type="InterPro" id="IPR002300">
    <property type="entry name" value="aa-tRNA-synth_Ia"/>
</dbReference>
<keyword evidence="4" id="KW-0547">Nucleotide-binding</keyword>
<dbReference type="GO" id="GO:0004832">
    <property type="term" value="F:valine-tRNA ligase activity"/>
    <property type="evidence" value="ECO:0007669"/>
    <property type="project" value="UniProtKB-EC"/>
</dbReference>
<protein>
    <recommendedName>
        <fullName evidence="2">valine--tRNA ligase</fullName>
        <ecNumber evidence="2">6.1.1.9</ecNumber>
    </recommendedName>
    <alternativeName>
        <fullName evidence="8">Valyl-tRNA synthetase</fullName>
    </alternativeName>
</protein>
<keyword evidence="11" id="KW-1185">Reference proteome</keyword>
<evidence type="ECO:0000256" key="1">
    <source>
        <dbReference type="ARBA" id="ARBA00005594"/>
    </source>
</evidence>
<dbReference type="SUPFAM" id="SSF52374">
    <property type="entry name" value="Nucleotidylyl transferase"/>
    <property type="match status" value="1"/>
</dbReference>
<dbReference type="AlphaFoldDB" id="A0AAQ4E5I8"/>
<dbReference type="PANTHER" id="PTHR11946:SF109">
    <property type="entry name" value="VALINE--TRNA LIGASE"/>
    <property type="match status" value="1"/>
</dbReference>